<feature type="compositionally biased region" description="Pro residues" evidence="1">
    <location>
        <begin position="44"/>
        <end position="53"/>
    </location>
</feature>
<dbReference type="Proteomes" id="UP001595829">
    <property type="component" value="Unassembled WGS sequence"/>
</dbReference>
<evidence type="ECO:0000313" key="3">
    <source>
        <dbReference type="Proteomes" id="UP001595829"/>
    </source>
</evidence>
<protein>
    <submittedName>
        <fullName evidence="2">Uncharacterized protein</fullName>
    </submittedName>
</protein>
<feature type="compositionally biased region" description="Low complexity" evidence="1">
    <location>
        <begin position="219"/>
        <end position="240"/>
    </location>
</feature>
<organism evidence="2 3">
    <name type="scientific">Streptomyces coeruleoprunus</name>
    <dbReference type="NCBI Taxonomy" id="285563"/>
    <lineage>
        <taxon>Bacteria</taxon>
        <taxon>Bacillati</taxon>
        <taxon>Actinomycetota</taxon>
        <taxon>Actinomycetes</taxon>
        <taxon>Kitasatosporales</taxon>
        <taxon>Streptomycetaceae</taxon>
        <taxon>Streptomyces</taxon>
    </lineage>
</organism>
<gene>
    <name evidence="2" type="ORF">ACFPM3_30145</name>
</gene>
<feature type="compositionally biased region" description="Pro residues" evidence="1">
    <location>
        <begin position="189"/>
        <end position="202"/>
    </location>
</feature>
<sequence length="240" mass="25926">MAERGERAGRDRGRRRRSDKYPYQDTTEQSAESGRRRDRSAHPGTPPPPPPADDLPGLLAVLGQYLERHAPDEVVVLLREEIERREFRAYADGWRDAGVHYERALEEARAAAGSRTLRLVGRTPGRAAVIPFPDQRQERHDDAAEADQPGERDGGTAPSAGRPAFVPKSRTSKVPTIPRLTLPRRPRRPQPPAASPEPPPPDTRSTPDPGGTRGPVPTPASDGPGSDDPAPGGTPASTAP</sequence>
<feature type="compositionally biased region" description="Basic and acidic residues" evidence="1">
    <location>
        <begin position="1"/>
        <end position="11"/>
    </location>
</feature>
<feature type="region of interest" description="Disordered" evidence="1">
    <location>
        <begin position="122"/>
        <end position="240"/>
    </location>
</feature>
<reference evidence="3" key="1">
    <citation type="journal article" date="2019" name="Int. J. Syst. Evol. Microbiol.">
        <title>The Global Catalogue of Microorganisms (GCM) 10K type strain sequencing project: providing services to taxonomists for standard genome sequencing and annotation.</title>
        <authorList>
            <consortium name="The Broad Institute Genomics Platform"/>
            <consortium name="The Broad Institute Genome Sequencing Center for Infectious Disease"/>
            <person name="Wu L."/>
            <person name="Ma J."/>
        </authorList>
    </citation>
    <scope>NUCLEOTIDE SEQUENCE [LARGE SCALE GENOMIC DNA]</scope>
    <source>
        <strain evidence="3">CGMCC 4.1648</strain>
    </source>
</reference>
<comment type="caution">
    <text evidence="2">The sequence shown here is derived from an EMBL/GenBank/DDBJ whole genome shotgun (WGS) entry which is preliminary data.</text>
</comment>
<evidence type="ECO:0000256" key="1">
    <source>
        <dbReference type="SAM" id="MobiDB-lite"/>
    </source>
</evidence>
<dbReference type="RefSeq" id="WP_345689976.1">
    <property type="nucleotide sequence ID" value="NZ_BAABIT010000001.1"/>
</dbReference>
<feature type="compositionally biased region" description="Basic and acidic residues" evidence="1">
    <location>
        <begin position="135"/>
        <end position="154"/>
    </location>
</feature>
<evidence type="ECO:0000313" key="2">
    <source>
        <dbReference type="EMBL" id="MFC5026404.1"/>
    </source>
</evidence>
<feature type="region of interest" description="Disordered" evidence="1">
    <location>
        <begin position="1"/>
        <end position="57"/>
    </location>
</feature>
<accession>A0ABV9XLY8</accession>
<name>A0ABV9XLY8_9ACTN</name>
<dbReference type="EMBL" id="JBHSJD010000024">
    <property type="protein sequence ID" value="MFC5026404.1"/>
    <property type="molecule type" value="Genomic_DNA"/>
</dbReference>
<proteinExistence type="predicted"/>
<keyword evidence="3" id="KW-1185">Reference proteome</keyword>